<protein>
    <submittedName>
        <fullName evidence="2">LysM peptidoglycan-binding domain-containing protein</fullName>
    </submittedName>
</protein>
<keyword evidence="3" id="KW-1185">Reference proteome</keyword>
<dbReference type="InterPro" id="IPR052196">
    <property type="entry name" value="Bact_Kbp"/>
</dbReference>
<sequence>MSEQTAGGCRRWLALGALALGIALGGLLPFEPAAAATLRDDAPSRYTVTRGDTLWDIAGRFLDHPWQWPEVWDGNPQIDDPHWIYPGDVIYLYRENGQPRLGLEPGQGGVVRLSPQVREVPRREAIPPLPLESVQRFLDANRIVGPGEFDNAAYVIAGDDRRIVSGAGDRIYVRGELPPGERFGIYRRGERYLDPDSGEFLGLELETLGEARLVRRDGDVALLRVTASRQEIRQGDRLLTQESLPVTPAFQPHAPEQPLEGRILAVPGGVQFIGRLDVVALDLGQRDGLSRGAVLAVEQQGETLSDPQTGEPVQLPGEDAGWLMVFRLYDRVSYALVMHATRSLAVGDRVHAPRSDDLLAGSARRP</sequence>
<reference evidence="3" key="1">
    <citation type="journal article" date="2019" name="Int. J. Syst. Evol. Microbiol.">
        <title>The Global Catalogue of Microorganisms (GCM) 10K type strain sequencing project: providing services to taxonomists for standard genome sequencing and annotation.</title>
        <authorList>
            <consortium name="The Broad Institute Genomics Platform"/>
            <consortium name="The Broad Institute Genome Sequencing Center for Infectious Disease"/>
            <person name="Wu L."/>
            <person name="Ma J."/>
        </authorList>
    </citation>
    <scope>NUCLEOTIDE SEQUENCE [LARGE SCALE GENOMIC DNA]</scope>
    <source>
        <strain evidence="3">JCM 18472</strain>
    </source>
</reference>
<dbReference type="RefSeq" id="WP_051907513.1">
    <property type="nucleotide sequence ID" value="NZ_BAABKI010000009.1"/>
</dbReference>
<dbReference type="SUPFAM" id="SSF54106">
    <property type="entry name" value="LysM domain"/>
    <property type="match status" value="1"/>
</dbReference>
<dbReference type="InterPro" id="IPR036779">
    <property type="entry name" value="LysM_dom_sf"/>
</dbReference>
<evidence type="ECO:0000313" key="3">
    <source>
        <dbReference type="Proteomes" id="UP001500074"/>
    </source>
</evidence>
<dbReference type="Gene3D" id="3.10.350.10">
    <property type="entry name" value="LysM domain"/>
    <property type="match status" value="1"/>
</dbReference>
<proteinExistence type="predicted"/>
<organism evidence="2 3">
    <name type="scientific">Modicisalibacter zincidurans</name>
    <dbReference type="NCBI Taxonomy" id="1178777"/>
    <lineage>
        <taxon>Bacteria</taxon>
        <taxon>Pseudomonadati</taxon>
        <taxon>Pseudomonadota</taxon>
        <taxon>Gammaproteobacteria</taxon>
        <taxon>Oceanospirillales</taxon>
        <taxon>Halomonadaceae</taxon>
        <taxon>Modicisalibacter</taxon>
    </lineage>
</organism>
<dbReference type="EMBL" id="BAABKI010000009">
    <property type="protein sequence ID" value="GAA5171575.1"/>
    <property type="molecule type" value="Genomic_DNA"/>
</dbReference>
<dbReference type="Proteomes" id="UP001500074">
    <property type="component" value="Unassembled WGS sequence"/>
</dbReference>
<evidence type="ECO:0000259" key="1">
    <source>
        <dbReference type="PROSITE" id="PS51782"/>
    </source>
</evidence>
<feature type="domain" description="LysM" evidence="1">
    <location>
        <begin position="44"/>
        <end position="92"/>
    </location>
</feature>
<name>A0ABP9R5E1_9GAMM</name>
<evidence type="ECO:0000313" key="2">
    <source>
        <dbReference type="EMBL" id="GAA5171575.1"/>
    </source>
</evidence>
<dbReference type="PROSITE" id="PS51782">
    <property type="entry name" value="LYSM"/>
    <property type="match status" value="1"/>
</dbReference>
<gene>
    <name evidence="2" type="ORF">GCM10023342_06610</name>
</gene>
<comment type="caution">
    <text evidence="2">The sequence shown here is derived from an EMBL/GenBank/DDBJ whole genome shotgun (WGS) entry which is preliminary data.</text>
</comment>
<accession>A0ABP9R5E1</accession>
<dbReference type="PANTHER" id="PTHR34700">
    <property type="entry name" value="POTASSIUM BINDING PROTEIN KBP"/>
    <property type="match status" value="1"/>
</dbReference>
<dbReference type="CDD" id="cd00118">
    <property type="entry name" value="LysM"/>
    <property type="match status" value="1"/>
</dbReference>
<dbReference type="PANTHER" id="PTHR34700:SF4">
    <property type="entry name" value="PHAGE-LIKE ELEMENT PBSX PROTEIN XKDP"/>
    <property type="match status" value="1"/>
</dbReference>
<dbReference type="InterPro" id="IPR018392">
    <property type="entry name" value="LysM"/>
</dbReference>
<dbReference type="Pfam" id="PF01476">
    <property type="entry name" value="LysM"/>
    <property type="match status" value="1"/>
</dbReference>